<feature type="domain" description="U-box" evidence="16">
    <location>
        <begin position="3"/>
        <end position="68"/>
    </location>
</feature>
<dbReference type="PANTHER" id="PTHR43995:SF1">
    <property type="entry name" value="PRE-MRNA-PROCESSING FACTOR 19"/>
    <property type="match status" value="1"/>
</dbReference>
<dbReference type="CDD" id="cd00200">
    <property type="entry name" value="WD40"/>
    <property type="match status" value="1"/>
</dbReference>
<comment type="similarity">
    <text evidence="3 14">Belongs to the WD repeat PRP19 family.</text>
</comment>
<dbReference type="InterPro" id="IPR015943">
    <property type="entry name" value="WD40/YVTN_repeat-like_dom_sf"/>
</dbReference>
<dbReference type="Gene3D" id="2.130.10.10">
    <property type="entry name" value="YVTN repeat-like/Quinoprotein amine dehydrogenase"/>
    <property type="match status" value="1"/>
</dbReference>
<dbReference type="Pfam" id="PF24814">
    <property type="entry name" value="WD40_Prp19"/>
    <property type="match status" value="1"/>
</dbReference>
<dbReference type="InterPro" id="IPR013083">
    <property type="entry name" value="Znf_RING/FYVE/PHD"/>
</dbReference>
<name>A0ABN7T5L1_OIKDI</name>
<dbReference type="InterPro" id="IPR038959">
    <property type="entry name" value="Prp19"/>
</dbReference>
<dbReference type="PRINTS" id="PR00320">
    <property type="entry name" value="GPROTEINBRPT"/>
</dbReference>
<evidence type="ECO:0000256" key="9">
    <source>
        <dbReference type="ARBA" id="ARBA00022737"/>
    </source>
</evidence>
<keyword evidence="18" id="KW-1185">Reference proteome</keyword>
<keyword evidence="11 14" id="KW-0508">mRNA splicing</keyword>
<evidence type="ECO:0000256" key="10">
    <source>
        <dbReference type="ARBA" id="ARBA00022763"/>
    </source>
</evidence>
<dbReference type="SMART" id="SM00504">
    <property type="entry name" value="Ubox"/>
    <property type="match status" value="1"/>
</dbReference>
<organism evidence="17 18">
    <name type="scientific">Oikopleura dioica</name>
    <name type="common">Tunicate</name>
    <dbReference type="NCBI Taxonomy" id="34765"/>
    <lineage>
        <taxon>Eukaryota</taxon>
        <taxon>Metazoa</taxon>
        <taxon>Chordata</taxon>
        <taxon>Tunicata</taxon>
        <taxon>Appendicularia</taxon>
        <taxon>Copelata</taxon>
        <taxon>Oikopleuridae</taxon>
        <taxon>Oikopleura</taxon>
    </lineage>
</organism>
<dbReference type="PANTHER" id="PTHR43995">
    <property type="entry name" value="PRE-MRNA-PROCESSING FACTOR 19"/>
    <property type="match status" value="1"/>
</dbReference>
<feature type="region of interest" description="Disordered" evidence="15">
    <location>
        <begin position="170"/>
        <end position="190"/>
    </location>
</feature>
<evidence type="ECO:0000256" key="6">
    <source>
        <dbReference type="ARBA" id="ARBA00022574"/>
    </source>
</evidence>
<reference evidence="17 18" key="1">
    <citation type="submission" date="2021-04" db="EMBL/GenBank/DDBJ databases">
        <authorList>
            <person name="Bliznina A."/>
        </authorList>
    </citation>
    <scope>NUCLEOTIDE SEQUENCE [LARGE SCALE GENOMIC DNA]</scope>
</reference>
<evidence type="ECO:0000313" key="17">
    <source>
        <dbReference type="EMBL" id="CAG5111442.1"/>
    </source>
</evidence>
<dbReference type="SMART" id="SM00320">
    <property type="entry name" value="WD40"/>
    <property type="match status" value="7"/>
</dbReference>
<protein>
    <recommendedName>
        <fullName evidence="5 14">Pre-mRNA-processing factor 19</fullName>
        <ecNumber evidence="4 14">2.3.2.27</ecNumber>
    </recommendedName>
</protein>
<evidence type="ECO:0000256" key="11">
    <source>
        <dbReference type="ARBA" id="ARBA00023187"/>
    </source>
</evidence>
<dbReference type="InterPro" id="IPR036322">
    <property type="entry name" value="WD40_repeat_dom_sf"/>
</dbReference>
<evidence type="ECO:0000256" key="7">
    <source>
        <dbReference type="ARBA" id="ARBA00022664"/>
    </source>
</evidence>
<evidence type="ECO:0000256" key="5">
    <source>
        <dbReference type="ARBA" id="ARBA00015618"/>
    </source>
</evidence>
<dbReference type="EMBL" id="OU015567">
    <property type="protein sequence ID" value="CAG5111442.1"/>
    <property type="molecule type" value="Genomic_DNA"/>
</dbReference>
<dbReference type="SUPFAM" id="SSF57850">
    <property type="entry name" value="RING/U-box"/>
    <property type="match status" value="1"/>
</dbReference>
<dbReference type="InterPro" id="IPR020472">
    <property type="entry name" value="WD40_PAC1"/>
</dbReference>
<dbReference type="Pfam" id="PF08606">
    <property type="entry name" value="Prp19"/>
    <property type="match status" value="1"/>
</dbReference>
<evidence type="ECO:0000256" key="13">
    <source>
        <dbReference type="PROSITE-ProRule" id="PRU00221"/>
    </source>
</evidence>
<evidence type="ECO:0000256" key="2">
    <source>
        <dbReference type="ARBA" id="ARBA00004642"/>
    </source>
</evidence>
<keyword evidence="14" id="KW-0833">Ubl conjugation pathway</keyword>
<keyword evidence="6 13" id="KW-0853">WD repeat</keyword>
<dbReference type="InterPro" id="IPR003613">
    <property type="entry name" value="Ubox_domain"/>
</dbReference>
<gene>
    <name evidence="17" type="ORF">OKIOD_LOCUS14517</name>
</gene>
<comment type="subcellular location">
    <subcellularLocation>
        <location evidence="2">Nucleus</location>
        <location evidence="2">Nucleoplasm</location>
    </subcellularLocation>
</comment>
<dbReference type="EC" id="2.3.2.27" evidence="4 14"/>
<dbReference type="PROSITE" id="PS00678">
    <property type="entry name" value="WD_REPEATS_1"/>
    <property type="match status" value="1"/>
</dbReference>
<evidence type="ECO:0000256" key="4">
    <source>
        <dbReference type="ARBA" id="ARBA00012483"/>
    </source>
</evidence>
<keyword evidence="14" id="KW-0539">Nucleus</keyword>
<proteinExistence type="inferred from homology"/>
<evidence type="ECO:0000256" key="8">
    <source>
        <dbReference type="ARBA" id="ARBA00022728"/>
    </source>
</evidence>
<dbReference type="Pfam" id="PF04564">
    <property type="entry name" value="U-box"/>
    <property type="match status" value="1"/>
</dbReference>
<dbReference type="PROSITE" id="PS50294">
    <property type="entry name" value="WD_REPEATS_REGION"/>
    <property type="match status" value="2"/>
</dbReference>
<feature type="repeat" description="WD" evidence="13">
    <location>
        <begin position="251"/>
        <end position="292"/>
    </location>
</feature>
<dbReference type="SUPFAM" id="SSF50978">
    <property type="entry name" value="WD40 repeat-like"/>
    <property type="match status" value="1"/>
</dbReference>
<evidence type="ECO:0000313" key="18">
    <source>
        <dbReference type="Proteomes" id="UP001158576"/>
    </source>
</evidence>
<dbReference type="InterPro" id="IPR013915">
    <property type="entry name" value="Prp19_cc"/>
</dbReference>
<evidence type="ECO:0000256" key="3">
    <source>
        <dbReference type="ARBA" id="ARBA00006388"/>
    </source>
</evidence>
<keyword evidence="8 14" id="KW-0747">Spliceosome</keyword>
<feature type="repeat" description="WD" evidence="13">
    <location>
        <begin position="385"/>
        <end position="426"/>
    </location>
</feature>
<evidence type="ECO:0000256" key="14">
    <source>
        <dbReference type="RuleBase" id="RU367101"/>
    </source>
</evidence>
<dbReference type="PROSITE" id="PS50082">
    <property type="entry name" value="WD_REPEATS_2"/>
    <property type="match status" value="4"/>
</dbReference>
<comment type="catalytic activity">
    <reaction evidence="1 14">
        <text>S-ubiquitinyl-[E2 ubiquitin-conjugating enzyme]-L-cysteine + [acceptor protein]-L-lysine = [E2 ubiquitin-conjugating enzyme]-L-cysteine + N(6)-ubiquitinyl-[acceptor protein]-L-lysine.</text>
        <dbReference type="EC" id="2.3.2.27"/>
    </reaction>
</comment>
<dbReference type="InterPro" id="IPR001680">
    <property type="entry name" value="WD40_rpt"/>
</dbReference>
<dbReference type="InterPro" id="IPR019775">
    <property type="entry name" value="WD40_repeat_CS"/>
</dbReference>
<feature type="repeat" description="WD" evidence="13">
    <location>
        <begin position="468"/>
        <end position="509"/>
    </location>
</feature>
<keyword evidence="12 14" id="KW-0234">DNA repair</keyword>
<comment type="function">
    <text evidence="14">Ubiquitin-protein ligase which is mainly involved pre-mRNA splicing and DNA repair. Required for pre-mRNA splicing as component of the spliceosome.</text>
</comment>
<sequence length="510" mass="56499">MAHFVCGIGGAPCGDPWVTPSGGVYEKKNIDRWISEHGTDPQTERALSKEDLIKMIQAPGVRPQPPQSMSVSSIIKSIRDEYDAIVLANAKMIKDNHANKDQLRDRLYNQDAAVRVIVRLTQKLNNLRLELQEAEKEEQAKIEAAGEAMEAEEVAEDDLHLEKVMQRLKEEGEKLSSARKKRGKKPPAELVDTGTLSNYVVQTNYPGLHSASVPGITCLDVHRQSGIIATGGKDKSVVLFNRQHEEIIAQCKGHTKAVTSVALHQHGPIAVSGSNDSTIRVWNYEDEEKVRSSKLKIHNDAVTSLSLHPTQDFILSSSNDKSWAFTDIFAEREIVRVFDEDRVSCAQFHPDGLILGTGTSRAEVKIWDLKSSSNTENAKPAASPFKGHSGPVETMCFSENGYHLATASRDNEVRIWDLRKLKLLKTITLSDSFKVSHVTFDQSGTYLSVAGGDVRVFKVKEWNEICRYTAHTDDVTSSSWGALATELVTCSLDRTVKVFSLEDNQGSKFA</sequence>
<evidence type="ECO:0000256" key="1">
    <source>
        <dbReference type="ARBA" id="ARBA00000900"/>
    </source>
</evidence>
<comment type="subunit">
    <text evidence="14">Homotetramer.</text>
</comment>
<evidence type="ECO:0000256" key="12">
    <source>
        <dbReference type="ARBA" id="ARBA00023204"/>
    </source>
</evidence>
<evidence type="ECO:0000259" key="16">
    <source>
        <dbReference type="SMART" id="SM00504"/>
    </source>
</evidence>
<comment type="pathway">
    <text evidence="14">Protein modification; protein ubiquitination.</text>
</comment>
<dbReference type="Gene3D" id="3.30.40.10">
    <property type="entry name" value="Zinc/RING finger domain, C3HC4 (zinc finger)"/>
    <property type="match status" value="1"/>
</dbReference>
<accession>A0ABN7T5L1</accession>
<keyword evidence="7 14" id="KW-0507">mRNA processing</keyword>
<feature type="repeat" description="WD" evidence="13">
    <location>
        <begin position="336"/>
        <end position="377"/>
    </location>
</feature>
<evidence type="ECO:0000256" key="15">
    <source>
        <dbReference type="SAM" id="MobiDB-lite"/>
    </source>
</evidence>
<keyword evidence="9" id="KW-0677">Repeat</keyword>
<keyword evidence="14" id="KW-0808">Transferase</keyword>
<keyword evidence="10 14" id="KW-0227">DNA damage</keyword>
<dbReference type="Proteomes" id="UP001158576">
    <property type="component" value="Chromosome 2"/>
</dbReference>